<dbReference type="AlphaFoldDB" id="A0A9J6PD62"/>
<dbReference type="Pfam" id="PF13424">
    <property type="entry name" value="TPR_12"/>
    <property type="match status" value="2"/>
</dbReference>
<keyword evidence="7" id="KW-0175">Coiled coil</keyword>
<dbReference type="Proteomes" id="UP001055804">
    <property type="component" value="Unassembled WGS sequence"/>
</dbReference>
<dbReference type="PANTHER" id="PTHR45783">
    <property type="entry name" value="KINESIN LIGHT CHAIN"/>
    <property type="match status" value="1"/>
</dbReference>
<name>A0A9J6PD62_9PROT</name>
<keyword evidence="9" id="KW-0206">Cytoskeleton</keyword>
<reference evidence="11" key="1">
    <citation type="submission" date="2022-06" db="EMBL/GenBank/DDBJ databases">
        <title>Isolation and Genomics of Futiania mangrovii gen. nov., sp. nov., a Rare and Metabolically-versatile member in the Class Alphaproteobacteria.</title>
        <authorList>
            <person name="Liu L."/>
            <person name="Huang W.-C."/>
            <person name="Pan J."/>
            <person name="Li J."/>
            <person name="Huang Y."/>
            <person name="Du H."/>
            <person name="Liu Y."/>
            <person name="Li M."/>
        </authorList>
    </citation>
    <scope>NUCLEOTIDE SEQUENCE</scope>
    <source>
        <strain evidence="11">FT118</strain>
    </source>
</reference>
<keyword evidence="10" id="KW-0812">Transmembrane</keyword>
<evidence type="ECO:0000256" key="5">
    <source>
        <dbReference type="ARBA" id="ARBA00022737"/>
    </source>
</evidence>
<comment type="caution">
    <text evidence="11">The sequence shown here is derived from an EMBL/GenBank/DDBJ whole genome shotgun (WGS) entry which is preliminary data.</text>
</comment>
<dbReference type="EMBL" id="JAMZFT010000003">
    <property type="protein sequence ID" value="MCP1337317.1"/>
    <property type="molecule type" value="Genomic_DNA"/>
</dbReference>
<dbReference type="GO" id="GO:0005871">
    <property type="term" value="C:kinesin complex"/>
    <property type="evidence" value="ECO:0007669"/>
    <property type="project" value="InterPro"/>
</dbReference>
<keyword evidence="3" id="KW-0963">Cytoplasm</keyword>
<evidence type="ECO:0000256" key="7">
    <source>
        <dbReference type="ARBA" id="ARBA00023054"/>
    </source>
</evidence>
<evidence type="ECO:0000313" key="12">
    <source>
        <dbReference type="Proteomes" id="UP001055804"/>
    </source>
</evidence>
<comment type="subcellular location">
    <subcellularLocation>
        <location evidence="1">Cytoplasm</location>
        <location evidence="1">Cytoskeleton</location>
    </subcellularLocation>
</comment>
<feature type="transmembrane region" description="Helical" evidence="10">
    <location>
        <begin position="20"/>
        <end position="41"/>
    </location>
</feature>
<dbReference type="GO" id="GO:0005874">
    <property type="term" value="C:microtubule"/>
    <property type="evidence" value="ECO:0007669"/>
    <property type="project" value="UniProtKB-KW"/>
</dbReference>
<dbReference type="GO" id="GO:0019894">
    <property type="term" value="F:kinesin binding"/>
    <property type="evidence" value="ECO:0007669"/>
    <property type="project" value="TreeGrafter"/>
</dbReference>
<dbReference type="Gene3D" id="1.25.40.10">
    <property type="entry name" value="Tetratricopeptide repeat domain"/>
    <property type="match status" value="1"/>
</dbReference>
<comment type="similarity">
    <text evidence="2">Belongs to the kinesin light chain family.</text>
</comment>
<dbReference type="GO" id="GO:0005737">
    <property type="term" value="C:cytoplasm"/>
    <property type="evidence" value="ECO:0007669"/>
    <property type="project" value="TreeGrafter"/>
</dbReference>
<keyword evidence="4" id="KW-0493">Microtubule</keyword>
<gene>
    <name evidence="11" type="ORF">NJQ99_12920</name>
</gene>
<evidence type="ECO:0000256" key="9">
    <source>
        <dbReference type="ARBA" id="ARBA00023212"/>
    </source>
</evidence>
<evidence type="ECO:0000256" key="6">
    <source>
        <dbReference type="ARBA" id="ARBA00022803"/>
    </source>
</evidence>
<sequence length="411" mass="43499">MTKHPARKDPKARRTRREGLRTAGIVALAGAAGIVGTAAGVKYLRTHDIPQVVQLSALVVPPREPVQAVERTPSVRPGPDAADLMERGRTAESRAEHDVAFAAYEAAARRPADEPPPLPDRLEALARAAGAVDRPGIAVDSLRTALFRLEEARDTSTDLAAHHAHRARLLAALAEAALANGDVGLAVRTAAEAGEAADAATSAGAALTSLLPAQARALAVQQQAEGVRGDTAAAIRAGERALDIVKRQSGARSPDAARRMEDLARLYARAGRVEDALALNAEALSIAEEDPNVDRSTLVTGHNNLAEAWRAAQKPDMARPHYRRAIEIAQEGPATAADAAVPMNNLALLELAAGNRLAAEKLFVDALALARDTLGPEHETTARLRENAINFYKRIGRWDMARTLETPETGG</sequence>
<evidence type="ECO:0000256" key="8">
    <source>
        <dbReference type="ARBA" id="ARBA00023175"/>
    </source>
</evidence>
<dbReference type="RefSeq" id="WP_269333286.1">
    <property type="nucleotide sequence ID" value="NZ_JAMZFT010000003.1"/>
</dbReference>
<evidence type="ECO:0000256" key="10">
    <source>
        <dbReference type="SAM" id="Phobius"/>
    </source>
</evidence>
<protein>
    <submittedName>
        <fullName evidence="11">Tetratricopeptide repeat protein</fullName>
    </submittedName>
</protein>
<keyword evidence="12" id="KW-1185">Reference proteome</keyword>
<proteinExistence type="inferred from homology"/>
<keyword evidence="10" id="KW-1133">Transmembrane helix</keyword>
<dbReference type="SMART" id="SM00028">
    <property type="entry name" value="TPR"/>
    <property type="match status" value="3"/>
</dbReference>
<evidence type="ECO:0000256" key="4">
    <source>
        <dbReference type="ARBA" id="ARBA00022701"/>
    </source>
</evidence>
<evidence type="ECO:0000256" key="2">
    <source>
        <dbReference type="ARBA" id="ARBA00009622"/>
    </source>
</evidence>
<dbReference type="Pfam" id="PF13374">
    <property type="entry name" value="TPR_10"/>
    <property type="match status" value="1"/>
</dbReference>
<keyword evidence="8" id="KW-0505">Motor protein</keyword>
<accession>A0A9J6PD62</accession>
<evidence type="ECO:0000313" key="11">
    <source>
        <dbReference type="EMBL" id="MCP1337317.1"/>
    </source>
</evidence>
<keyword evidence="6" id="KW-0802">TPR repeat</keyword>
<dbReference type="InterPro" id="IPR019734">
    <property type="entry name" value="TPR_rpt"/>
</dbReference>
<evidence type="ECO:0000256" key="3">
    <source>
        <dbReference type="ARBA" id="ARBA00022490"/>
    </source>
</evidence>
<keyword evidence="5" id="KW-0677">Repeat</keyword>
<dbReference type="GO" id="GO:0007018">
    <property type="term" value="P:microtubule-based movement"/>
    <property type="evidence" value="ECO:0007669"/>
    <property type="project" value="TreeGrafter"/>
</dbReference>
<keyword evidence="10" id="KW-0472">Membrane</keyword>
<organism evidence="11 12">
    <name type="scientific">Futiania mangrovi</name>
    <dbReference type="NCBI Taxonomy" id="2959716"/>
    <lineage>
        <taxon>Bacteria</taxon>
        <taxon>Pseudomonadati</taxon>
        <taxon>Pseudomonadota</taxon>
        <taxon>Alphaproteobacteria</taxon>
        <taxon>Futianiales</taxon>
        <taxon>Futianiaceae</taxon>
        <taxon>Futiania</taxon>
    </lineage>
</organism>
<dbReference type="PANTHER" id="PTHR45783:SF3">
    <property type="entry name" value="KINESIN LIGHT CHAIN"/>
    <property type="match status" value="1"/>
</dbReference>
<dbReference type="InterPro" id="IPR011990">
    <property type="entry name" value="TPR-like_helical_dom_sf"/>
</dbReference>
<dbReference type="SUPFAM" id="SSF48452">
    <property type="entry name" value="TPR-like"/>
    <property type="match status" value="1"/>
</dbReference>
<dbReference type="InterPro" id="IPR002151">
    <property type="entry name" value="Kinesin_light"/>
</dbReference>
<evidence type="ECO:0000256" key="1">
    <source>
        <dbReference type="ARBA" id="ARBA00004245"/>
    </source>
</evidence>